<accession>A0A517Y5B7</accession>
<evidence type="ECO:0000313" key="1">
    <source>
        <dbReference type="EMBL" id="QDU25390.1"/>
    </source>
</evidence>
<dbReference type="PROSITE" id="PS51257">
    <property type="entry name" value="PROKAR_LIPOPROTEIN"/>
    <property type="match status" value="1"/>
</dbReference>
<organism evidence="1 2">
    <name type="scientific">Anatilimnocola aggregata</name>
    <dbReference type="NCBI Taxonomy" id="2528021"/>
    <lineage>
        <taxon>Bacteria</taxon>
        <taxon>Pseudomonadati</taxon>
        <taxon>Planctomycetota</taxon>
        <taxon>Planctomycetia</taxon>
        <taxon>Pirellulales</taxon>
        <taxon>Pirellulaceae</taxon>
        <taxon>Anatilimnocola</taxon>
    </lineage>
</organism>
<dbReference type="RefSeq" id="WP_145084265.1">
    <property type="nucleotide sequence ID" value="NZ_CP036274.1"/>
</dbReference>
<dbReference type="Proteomes" id="UP000315017">
    <property type="component" value="Chromosome"/>
</dbReference>
<reference evidence="1 2" key="1">
    <citation type="submission" date="2019-02" db="EMBL/GenBank/DDBJ databases">
        <title>Deep-cultivation of Planctomycetes and their phenomic and genomic characterization uncovers novel biology.</title>
        <authorList>
            <person name="Wiegand S."/>
            <person name="Jogler M."/>
            <person name="Boedeker C."/>
            <person name="Pinto D."/>
            <person name="Vollmers J."/>
            <person name="Rivas-Marin E."/>
            <person name="Kohn T."/>
            <person name="Peeters S.H."/>
            <person name="Heuer A."/>
            <person name="Rast P."/>
            <person name="Oberbeckmann S."/>
            <person name="Bunk B."/>
            <person name="Jeske O."/>
            <person name="Meyerdierks A."/>
            <person name="Storesund J.E."/>
            <person name="Kallscheuer N."/>
            <person name="Luecker S."/>
            <person name="Lage O.M."/>
            <person name="Pohl T."/>
            <person name="Merkel B.J."/>
            <person name="Hornburger P."/>
            <person name="Mueller R.-W."/>
            <person name="Bruemmer F."/>
            <person name="Labrenz M."/>
            <person name="Spormann A.M."/>
            <person name="Op den Camp H."/>
            <person name="Overmann J."/>
            <person name="Amann R."/>
            <person name="Jetten M.S.M."/>
            <person name="Mascher T."/>
            <person name="Medema M.H."/>
            <person name="Devos D.P."/>
            <person name="Kaster A.-K."/>
            <person name="Ovreas L."/>
            <person name="Rohde M."/>
            <person name="Galperin M.Y."/>
            <person name="Jogler C."/>
        </authorList>
    </citation>
    <scope>NUCLEOTIDE SEQUENCE [LARGE SCALE GENOMIC DNA]</scope>
    <source>
        <strain evidence="1 2">ETA_A8</strain>
    </source>
</reference>
<sequence length="132" mass="13899">MLRSGILVLLSLVGLLTFSGCEKKGPKRYEVSGKITYQGMPIPAGIIYFDPDIASGGAGPQGFAIIKDGTFDTRKENGLGPVGGKCVLRIYGNDGIPQPELAMGKALFAGALIPKELPEADTVINIDVPRQP</sequence>
<name>A0A517Y5B7_9BACT</name>
<gene>
    <name evidence="1" type="ORF">ETAA8_04580</name>
</gene>
<dbReference type="OrthoDB" id="289094at2"/>
<evidence type="ECO:0000313" key="2">
    <source>
        <dbReference type="Proteomes" id="UP000315017"/>
    </source>
</evidence>
<dbReference type="AlphaFoldDB" id="A0A517Y5B7"/>
<keyword evidence="2" id="KW-1185">Reference proteome</keyword>
<proteinExistence type="predicted"/>
<dbReference type="EMBL" id="CP036274">
    <property type="protein sequence ID" value="QDU25390.1"/>
    <property type="molecule type" value="Genomic_DNA"/>
</dbReference>
<protein>
    <submittedName>
        <fullName evidence="1">Uncharacterized protein</fullName>
    </submittedName>
</protein>
<dbReference type="KEGG" id="aagg:ETAA8_04580"/>